<name>A0A834N2Q4_VESGE</name>
<evidence type="ECO:0000313" key="2">
    <source>
        <dbReference type="Proteomes" id="UP000617340"/>
    </source>
</evidence>
<dbReference type="Proteomes" id="UP000617340">
    <property type="component" value="Unassembled WGS sequence"/>
</dbReference>
<evidence type="ECO:0000313" key="1">
    <source>
        <dbReference type="EMBL" id="KAF7392058.1"/>
    </source>
</evidence>
<comment type="caution">
    <text evidence="1">The sequence shown here is derived from an EMBL/GenBank/DDBJ whole genome shotgun (WGS) entry which is preliminary data.</text>
</comment>
<dbReference type="AlphaFoldDB" id="A0A834N2Q4"/>
<accession>A0A834N2Q4</accession>
<reference evidence="1" key="1">
    <citation type="journal article" date="2020" name="G3 (Bethesda)">
        <title>High-Quality Assemblies for Three Invasive Social Wasps from the &lt;i&gt;Vespula&lt;/i&gt; Genus.</title>
        <authorList>
            <person name="Harrop T.W.R."/>
            <person name="Guhlin J."/>
            <person name="McLaughlin G.M."/>
            <person name="Permina E."/>
            <person name="Stockwell P."/>
            <person name="Gilligan J."/>
            <person name="Le Lec M.F."/>
            <person name="Gruber M.A.M."/>
            <person name="Quinn O."/>
            <person name="Lovegrove M."/>
            <person name="Duncan E.J."/>
            <person name="Remnant E.J."/>
            <person name="Van Eeckhoven J."/>
            <person name="Graham B."/>
            <person name="Knapp R.A."/>
            <person name="Langford K.W."/>
            <person name="Kronenberg Z."/>
            <person name="Press M.O."/>
            <person name="Eacker S.M."/>
            <person name="Wilson-Rankin E.E."/>
            <person name="Purcell J."/>
            <person name="Lester P.J."/>
            <person name="Dearden P.K."/>
        </authorList>
    </citation>
    <scope>NUCLEOTIDE SEQUENCE</scope>
    <source>
        <strain evidence="1">Linc-1</strain>
    </source>
</reference>
<keyword evidence="2" id="KW-1185">Reference proteome</keyword>
<gene>
    <name evidence="1" type="ORF">HZH68_011601</name>
</gene>
<protein>
    <submittedName>
        <fullName evidence="1">Uncharacterized protein</fullName>
    </submittedName>
</protein>
<organism evidence="1 2">
    <name type="scientific">Vespula germanica</name>
    <name type="common">German yellow jacket</name>
    <name type="synonym">Paravespula germanica</name>
    <dbReference type="NCBI Taxonomy" id="30212"/>
    <lineage>
        <taxon>Eukaryota</taxon>
        <taxon>Metazoa</taxon>
        <taxon>Ecdysozoa</taxon>
        <taxon>Arthropoda</taxon>
        <taxon>Hexapoda</taxon>
        <taxon>Insecta</taxon>
        <taxon>Pterygota</taxon>
        <taxon>Neoptera</taxon>
        <taxon>Endopterygota</taxon>
        <taxon>Hymenoptera</taxon>
        <taxon>Apocrita</taxon>
        <taxon>Aculeata</taxon>
        <taxon>Vespoidea</taxon>
        <taxon>Vespidae</taxon>
        <taxon>Vespinae</taxon>
        <taxon>Vespula</taxon>
    </lineage>
</organism>
<sequence>MQENCSFLSSNRTYIKLHHRIRTYTKEEDSHINDQSTMDDLSDELGGVSHEIFVPLKARFLFYFGGEWTCFVQKDDLERMENTVRGLSIGEAATHEAGPIRAA</sequence>
<dbReference type="EMBL" id="JACSDZ010000011">
    <property type="protein sequence ID" value="KAF7392058.1"/>
    <property type="molecule type" value="Genomic_DNA"/>
</dbReference>
<proteinExistence type="predicted"/>